<keyword evidence="1" id="KW-0732">Signal</keyword>
<dbReference type="InterPro" id="IPR007669">
    <property type="entry name" value="Chst-1-like"/>
</dbReference>
<dbReference type="EMBL" id="JOJR01001066">
    <property type="protein sequence ID" value="RCN32583.1"/>
    <property type="molecule type" value="Genomic_DNA"/>
</dbReference>
<dbReference type="GO" id="GO:0047756">
    <property type="term" value="F:chondroitin 4-sulfotransferase activity"/>
    <property type="evidence" value="ECO:0007669"/>
    <property type="project" value="InterPro"/>
</dbReference>
<sequence length="314" mass="35638">MFQKNRRKCVLVGVVFAFVQHFIVDLPGETDLSSFTNTEAQEPKSPGILARILEDKVDTAPFYKEHLMKPFIPPEQRYDNHLTSTRYSACQIGGVLPSLQCGIFLYLNGSKDVLGENGLLSKEQVEKSCGALSMANSEVPVGAHRLVLVEDPFSRFFTTYAEKCFSDANGGPKTCLGCDYSLNIFCFLNELHNILNSTQISADQAETDIIRHFAPASRFCNFPQDFTKYYIVKYYHGAEALLSQQLDDFFTMAGLEQDKRDHINARITGMNVTSPETRATVEQQVRISERLSKMLVQIYYYDYVLFGFNLPRFM</sequence>
<name>A0A368FKA9_ANCCA</name>
<dbReference type="PANTHER" id="PTHR22900:SF10">
    <property type="entry name" value="CARBOHYDRATE SULFOTRANSFERASE"/>
    <property type="match status" value="1"/>
</dbReference>
<feature type="chain" id="PRO_5016713018" evidence="1">
    <location>
        <begin position="22"/>
        <end position="314"/>
    </location>
</feature>
<gene>
    <name evidence="2" type="ORF">ANCCAN_21608</name>
</gene>
<dbReference type="AlphaFoldDB" id="A0A368FKA9"/>
<dbReference type="GO" id="GO:0016020">
    <property type="term" value="C:membrane"/>
    <property type="evidence" value="ECO:0007669"/>
    <property type="project" value="InterPro"/>
</dbReference>
<dbReference type="GO" id="GO:1902884">
    <property type="term" value="P:positive regulation of response to oxidative stress"/>
    <property type="evidence" value="ECO:0007669"/>
    <property type="project" value="InterPro"/>
</dbReference>
<dbReference type="PANTHER" id="PTHR22900">
    <property type="entry name" value="PROTEIN CBG14245-RELATED"/>
    <property type="match status" value="1"/>
</dbReference>
<evidence type="ECO:0000313" key="3">
    <source>
        <dbReference type="Proteomes" id="UP000252519"/>
    </source>
</evidence>
<accession>A0A368FKA9</accession>
<dbReference type="InterPro" id="IPR005331">
    <property type="entry name" value="Sulfotransferase"/>
</dbReference>
<comment type="caution">
    <text evidence="2">The sequence shown here is derived from an EMBL/GenBank/DDBJ whole genome shotgun (WGS) entry which is preliminary data.</text>
</comment>
<dbReference type="OrthoDB" id="10377876at2759"/>
<dbReference type="GO" id="GO:0050650">
    <property type="term" value="P:chondroitin sulfate proteoglycan biosynthetic process"/>
    <property type="evidence" value="ECO:0007669"/>
    <property type="project" value="InterPro"/>
</dbReference>
<dbReference type="Proteomes" id="UP000252519">
    <property type="component" value="Unassembled WGS sequence"/>
</dbReference>
<feature type="signal peptide" evidence="1">
    <location>
        <begin position="1"/>
        <end position="21"/>
    </location>
</feature>
<proteinExistence type="predicted"/>
<protein>
    <submittedName>
        <fullName evidence="2">Uncharacterized protein</fullName>
    </submittedName>
</protein>
<evidence type="ECO:0000313" key="2">
    <source>
        <dbReference type="EMBL" id="RCN32583.1"/>
    </source>
</evidence>
<evidence type="ECO:0000256" key="1">
    <source>
        <dbReference type="SAM" id="SignalP"/>
    </source>
</evidence>
<dbReference type="Pfam" id="PF03567">
    <property type="entry name" value="Sulfotransfer_2"/>
    <property type="match status" value="1"/>
</dbReference>
<keyword evidence="3" id="KW-1185">Reference proteome</keyword>
<reference evidence="2 3" key="1">
    <citation type="submission" date="2014-10" db="EMBL/GenBank/DDBJ databases">
        <title>Draft genome of the hookworm Ancylostoma caninum.</title>
        <authorList>
            <person name="Mitreva M."/>
        </authorList>
    </citation>
    <scope>NUCLEOTIDE SEQUENCE [LARGE SCALE GENOMIC DNA]</scope>
    <source>
        <strain evidence="2 3">Baltimore</strain>
    </source>
</reference>
<organism evidence="2 3">
    <name type="scientific">Ancylostoma caninum</name>
    <name type="common">Dog hookworm</name>
    <dbReference type="NCBI Taxonomy" id="29170"/>
    <lineage>
        <taxon>Eukaryota</taxon>
        <taxon>Metazoa</taxon>
        <taxon>Ecdysozoa</taxon>
        <taxon>Nematoda</taxon>
        <taxon>Chromadorea</taxon>
        <taxon>Rhabditida</taxon>
        <taxon>Rhabditina</taxon>
        <taxon>Rhabditomorpha</taxon>
        <taxon>Strongyloidea</taxon>
        <taxon>Ancylostomatidae</taxon>
        <taxon>Ancylostomatinae</taxon>
        <taxon>Ancylostoma</taxon>
    </lineage>
</organism>
<dbReference type="STRING" id="29170.A0A368FKA9"/>